<evidence type="ECO:0000313" key="3">
    <source>
        <dbReference type="Proteomes" id="UP000321328"/>
    </source>
</evidence>
<name>A0A511D3G8_9PSEU</name>
<feature type="region of interest" description="Disordered" evidence="1">
    <location>
        <begin position="70"/>
        <end position="104"/>
    </location>
</feature>
<reference evidence="2 3" key="1">
    <citation type="submission" date="2019-07" db="EMBL/GenBank/DDBJ databases">
        <title>Whole genome shotgun sequence of Pseudonocardia asaccharolytica NBRC 16224.</title>
        <authorList>
            <person name="Hosoyama A."/>
            <person name="Uohara A."/>
            <person name="Ohji S."/>
            <person name="Ichikawa N."/>
        </authorList>
    </citation>
    <scope>NUCLEOTIDE SEQUENCE [LARGE SCALE GENOMIC DNA]</scope>
    <source>
        <strain evidence="2 3">NBRC 16224</strain>
    </source>
</reference>
<keyword evidence="3" id="KW-1185">Reference proteome</keyword>
<dbReference type="Proteomes" id="UP000321328">
    <property type="component" value="Unassembled WGS sequence"/>
</dbReference>
<evidence type="ECO:0000256" key="1">
    <source>
        <dbReference type="SAM" id="MobiDB-lite"/>
    </source>
</evidence>
<organism evidence="2 3">
    <name type="scientific">Pseudonocardia asaccharolytica DSM 44247 = NBRC 16224</name>
    <dbReference type="NCBI Taxonomy" id="1123024"/>
    <lineage>
        <taxon>Bacteria</taxon>
        <taxon>Bacillati</taxon>
        <taxon>Actinomycetota</taxon>
        <taxon>Actinomycetes</taxon>
        <taxon>Pseudonocardiales</taxon>
        <taxon>Pseudonocardiaceae</taxon>
        <taxon>Pseudonocardia</taxon>
    </lineage>
</organism>
<protein>
    <submittedName>
        <fullName evidence="2">Uncharacterized protein</fullName>
    </submittedName>
</protein>
<dbReference type="STRING" id="1123024.GCA_000423625_02846"/>
<dbReference type="AlphaFoldDB" id="A0A511D3G8"/>
<comment type="caution">
    <text evidence="2">The sequence shown here is derived from an EMBL/GenBank/DDBJ whole genome shotgun (WGS) entry which is preliminary data.</text>
</comment>
<gene>
    <name evidence="2" type="ORF">PA7_31520</name>
</gene>
<sequence>MRGDDAGHAQIAGDDALLTVLGRGGPTPVGDVLAAMLAAWRAHLVADPPLDVTRLDAALARIGHNTVQKRAERFQGATPRGTDCSPAHGDDSRVEPTTVGGSTH</sequence>
<evidence type="ECO:0000313" key="2">
    <source>
        <dbReference type="EMBL" id="GEL19315.1"/>
    </source>
</evidence>
<accession>A0A511D3G8</accession>
<dbReference type="EMBL" id="BJVI01000035">
    <property type="protein sequence ID" value="GEL19315.1"/>
    <property type="molecule type" value="Genomic_DNA"/>
</dbReference>
<proteinExistence type="predicted"/>